<evidence type="ECO:0000313" key="2">
    <source>
        <dbReference type="Proteomes" id="UP001212411"/>
    </source>
</evidence>
<dbReference type="EMBL" id="CP115613">
    <property type="protein sequence ID" value="WBW74799.1"/>
    <property type="molecule type" value="Genomic_DNA"/>
</dbReference>
<protein>
    <submittedName>
        <fullName evidence="1">Uncharacterized protein</fullName>
    </submittedName>
</protein>
<dbReference type="RefSeq" id="XP_056039042.1">
    <property type="nucleotide sequence ID" value="XM_056183431.1"/>
</dbReference>
<organism evidence="1 2">
    <name type="scientific">Schizosaccharomyces osmophilus</name>
    <dbReference type="NCBI Taxonomy" id="2545709"/>
    <lineage>
        <taxon>Eukaryota</taxon>
        <taxon>Fungi</taxon>
        <taxon>Dikarya</taxon>
        <taxon>Ascomycota</taxon>
        <taxon>Taphrinomycotina</taxon>
        <taxon>Schizosaccharomycetes</taxon>
        <taxon>Schizosaccharomycetales</taxon>
        <taxon>Schizosaccharomycetaceae</taxon>
        <taxon>Schizosaccharomyces</taxon>
    </lineage>
</organism>
<dbReference type="AlphaFoldDB" id="A0AAE9WFP8"/>
<sequence>MKGVSKRSIERLSNAHIQKKMDLCELTTMYNGILYSLQTAYQINTSFNVKKRRLYISTAERRLIPKNTILD</sequence>
<evidence type="ECO:0000313" key="1">
    <source>
        <dbReference type="EMBL" id="WBW74799.1"/>
    </source>
</evidence>
<gene>
    <name evidence="1" type="ORF">SOMG_04652</name>
</gene>
<proteinExistence type="predicted"/>
<accession>A0AAE9WFP8</accession>
<name>A0AAE9WFP8_9SCHI</name>
<dbReference type="Proteomes" id="UP001212411">
    <property type="component" value="Chromosome 3"/>
</dbReference>
<keyword evidence="2" id="KW-1185">Reference proteome</keyword>
<dbReference type="KEGG" id="som:SOMG_04652"/>
<dbReference type="GeneID" id="80878120"/>
<reference evidence="1 2" key="1">
    <citation type="journal article" date="2023" name="G3 (Bethesda)">
        <title>A high-quality reference genome for the fission yeast Schizosaccharomyces osmophilus.</title>
        <authorList>
            <person name="Jia G.S."/>
            <person name="Zhang W.C."/>
            <person name="Liang Y."/>
            <person name="Liu X.H."/>
            <person name="Rhind N."/>
            <person name="Pidoux A."/>
            <person name="Brysch-Herzberg M."/>
            <person name="Du L.L."/>
        </authorList>
    </citation>
    <scope>NUCLEOTIDE SEQUENCE [LARGE SCALE GENOMIC DNA]</scope>
    <source>
        <strain evidence="1 2">CBS 15793</strain>
    </source>
</reference>